<dbReference type="RefSeq" id="WP_167083307.1">
    <property type="nucleotide sequence ID" value="NZ_BAAADC010000001.1"/>
</dbReference>
<proteinExistence type="predicted"/>
<dbReference type="PANTHER" id="PTHR30146">
    <property type="entry name" value="LACI-RELATED TRANSCRIPTIONAL REPRESSOR"/>
    <property type="match status" value="1"/>
</dbReference>
<keyword evidence="3" id="KW-0804">Transcription</keyword>
<dbReference type="GO" id="GO:0003700">
    <property type="term" value="F:DNA-binding transcription factor activity"/>
    <property type="evidence" value="ECO:0007669"/>
    <property type="project" value="TreeGrafter"/>
</dbReference>
<evidence type="ECO:0000256" key="1">
    <source>
        <dbReference type="ARBA" id="ARBA00023015"/>
    </source>
</evidence>
<dbReference type="Proteomes" id="UP000570514">
    <property type="component" value="Unassembled WGS sequence"/>
</dbReference>
<keyword evidence="6" id="KW-1185">Reference proteome</keyword>
<reference evidence="5 6" key="1">
    <citation type="submission" date="2020-03" db="EMBL/GenBank/DDBJ databases">
        <title>Genomic Encyclopedia of Type Strains, Phase IV (KMG-IV): sequencing the most valuable type-strain genomes for metagenomic binning, comparative biology and taxonomic classification.</title>
        <authorList>
            <person name="Goeker M."/>
        </authorList>
    </citation>
    <scope>NUCLEOTIDE SEQUENCE [LARGE SCALE GENOMIC DNA]</scope>
    <source>
        <strain evidence="5 6">DSM 19867</strain>
    </source>
</reference>
<dbReference type="Gene3D" id="3.40.50.2300">
    <property type="match status" value="2"/>
</dbReference>
<accession>A0A846N013</accession>
<feature type="domain" description="HTH lacI-type" evidence="4">
    <location>
        <begin position="4"/>
        <end position="58"/>
    </location>
</feature>
<dbReference type="Pfam" id="PF00356">
    <property type="entry name" value="LacI"/>
    <property type="match status" value="1"/>
</dbReference>
<dbReference type="SMART" id="SM00354">
    <property type="entry name" value="HTH_LACI"/>
    <property type="match status" value="1"/>
</dbReference>
<dbReference type="InterPro" id="IPR010982">
    <property type="entry name" value="Lambda_DNA-bd_dom_sf"/>
</dbReference>
<dbReference type="InterPro" id="IPR028082">
    <property type="entry name" value="Peripla_BP_I"/>
</dbReference>
<organism evidence="5 6">
    <name type="scientific">Rhizomicrobium palustre</name>
    <dbReference type="NCBI Taxonomy" id="189966"/>
    <lineage>
        <taxon>Bacteria</taxon>
        <taxon>Pseudomonadati</taxon>
        <taxon>Pseudomonadota</taxon>
        <taxon>Alphaproteobacteria</taxon>
        <taxon>Micropepsales</taxon>
        <taxon>Micropepsaceae</taxon>
        <taxon>Rhizomicrobium</taxon>
    </lineage>
</organism>
<dbReference type="SUPFAM" id="SSF47413">
    <property type="entry name" value="lambda repressor-like DNA-binding domains"/>
    <property type="match status" value="1"/>
</dbReference>
<evidence type="ECO:0000259" key="4">
    <source>
        <dbReference type="PROSITE" id="PS50932"/>
    </source>
</evidence>
<dbReference type="GO" id="GO:0000976">
    <property type="term" value="F:transcription cis-regulatory region binding"/>
    <property type="evidence" value="ECO:0007669"/>
    <property type="project" value="TreeGrafter"/>
</dbReference>
<keyword evidence="2" id="KW-0238">DNA-binding</keyword>
<dbReference type="SUPFAM" id="SSF53822">
    <property type="entry name" value="Periplasmic binding protein-like I"/>
    <property type="match status" value="1"/>
</dbReference>
<evidence type="ECO:0000256" key="3">
    <source>
        <dbReference type="ARBA" id="ARBA00023163"/>
    </source>
</evidence>
<evidence type="ECO:0000313" key="6">
    <source>
        <dbReference type="Proteomes" id="UP000570514"/>
    </source>
</evidence>
<dbReference type="Pfam" id="PF13377">
    <property type="entry name" value="Peripla_BP_3"/>
    <property type="match status" value="1"/>
</dbReference>
<dbReference type="CDD" id="cd01392">
    <property type="entry name" value="HTH_LacI"/>
    <property type="match status" value="1"/>
</dbReference>
<evidence type="ECO:0000313" key="5">
    <source>
        <dbReference type="EMBL" id="NIK89198.1"/>
    </source>
</evidence>
<comment type="caution">
    <text evidence="5">The sequence shown here is derived from an EMBL/GenBank/DDBJ whole genome shotgun (WGS) entry which is preliminary data.</text>
</comment>
<dbReference type="InterPro" id="IPR000843">
    <property type="entry name" value="HTH_LacI"/>
</dbReference>
<name>A0A846N013_9PROT</name>
<dbReference type="PANTHER" id="PTHR30146:SF153">
    <property type="entry name" value="LACTOSE OPERON REPRESSOR"/>
    <property type="match status" value="1"/>
</dbReference>
<keyword evidence="1" id="KW-0805">Transcription regulation</keyword>
<dbReference type="Gene3D" id="1.10.260.40">
    <property type="entry name" value="lambda repressor-like DNA-binding domains"/>
    <property type="match status" value="1"/>
</dbReference>
<protein>
    <submittedName>
        <fullName evidence="5">LacI family transcriptional regulator</fullName>
    </submittedName>
</protein>
<dbReference type="AlphaFoldDB" id="A0A846N013"/>
<sequence>MSEVTIKDVARVSGYSIKTVSRVINKHPTVAKDIRDKVSSVVAKLDYQPNLWARSLRSSRSHLLALFTDNPTIAYSNRIQLAATEACRAKGYHLMSEVARNSDRGMGSMLKTMIAKVHLDGAVLMPPLSDNQALVKALIAAKLPFVRISPSKLLETGSYVYVDDYQIAYDMTEYLIELGHRDIAIVNGPALHLSAAKRLEGFRKAMQRHGLDIRKEWECKGEFDVQSGMAAGEALFARRTRPTAVLGTNDETAVGVMAAAYRKGLSIPGDVSIVGIDDSPIASSFWPKLTTMRQPVSDLGRVATEILIGEIEAPRQRRIEKLGCEIVLRDSASAPPRRPRKSRKA</sequence>
<gene>
    <name evidence="5" type="ORF">FHS83_002516</name>
</gene>
<evidence type="ECO:0000256" key="2">
    <source>
        <dbReference type="ARBA" id="ARBA00023125"/>
    </source>
</evidence>
<dbReference type="CDD" id="cd01545">
    <property type="entry name" value="PBP1_SalR"/>
    <property type="match status" value="1"/>
</dbReference>
<dbReference type="InterPro" id="IPR046335">
    <property type="entry name" value="LacI/GalR-like_sensor"/>
</dbReference>
<dbReference type="PROSITE" id="PS50932">
    <property type="entry name" value="HTH_LACI_2"/>
    <property type="match status" value="1"/>
</dbReference>
<dbReference type="EMBL" id="JAASRM010000001">
    <property type="protein sequence ID" value="NIK89198.1"/>
    <property type="molecule type" value="Genomic_DNA"/>
</dbReference>